<feature type="compositionally biased region" description="Low complexity" evidence="1">
    <location>
        <begin position="662"/>
        <end position="677"/>
    </location>
</feature>
<accession>A0A8S5UFF5</accession>
<protein>
    <submittedName>
        <fullName evidence="2">Uncharacterized protein</fullName>
    </submittedName>
</protein>
<evidence type="ECO:0000313" key="2">
    <source>
        <dbReference type="EMBL" id="DAF93164.1"/>
    </source>
</evidence>
<feature type="compositionally biased region" description="Acidic residues" evidence="1">
    <location>
        <begin position="421"/>
        <end position="445"/>
    </location>
</feature>
<proteinExistence type="predicted"/>
<feature type="region of interest" description="Disordered" evidence="1">
    <location>
        <begin position="348"/>
        <end position="445"/>
    </location>
</feature>
<reference evidence="2" key="1">
    <citation type="journal article" date="2021" name="Proc. Natl. Acad. Sci. U.S.A.">
        <title>A Catalog of Tens of Thousands of Viruses from Human Metagenomes Reveals Hidden Associations with Chronic Diseases.</title>
        <authorList>
            <person name="Tisza M.J."/>
            <person name="Buck C.B."/>
        </authorList>
    </citation>
    <scope>NUCLEOTIDE SEQUENCE</scope>
    <source>
        <strain evidence="2">CtcyQ27</strain>
    </source>
</reference>
<name>A0A8S5UFF5_9CAUD</name>
<sequence>MSNIFDINTLLQENTLASELLAKTFPKETYMYSAINSLNSFNESVIGFNKDLYKSLNEANSKSEENAVFGDFYNKYGSVLEKYINEINSMVGRFSITLDNLVDANAALLKDQNILSSTTEFTVPAKKYKNLTGGKYPKFNPLELYQKEFDYIGQMMQDLGPVATDIAKMEVLATVSNSFCNKMKNKWLEKCIEMITGEEDCENLTCYAKILQGIFIEEDTADITINRGTIYAMKSEIDGYEKYKDSILGIANKLISDFSYMSKNIGSMFYRNKDNVLAIRSDSNDVESRDYKLNTYGMNQLDIFMKSKVNQVSQLCSLYVIALSVMMDSIIGYVTQCKEILEKVQEEVNKPEVEEEPKECESMETDSDIENNDDIEEEPEESDEDEETIDIDDDEEFEGSVSDDNDEPAFEGEEMPKESELEGDEPETPDDTQVEEPVELEMDEDSADFENESYLFEYMDYAVQNMLEQNSLIEYVHKEILKEADLPNSPGLSKDNSFIENILIAFTNIISKFQQLFQKKRSAQAEFIKNSQNNIKECNNFGGSKCTRYNQIQKLYGIKLYQFNYEQFKDCLNSQEDFLAKKFTPISDAMKAAGENKISIKEAVMKMIGDDGSENPPAVDAGSLSDMVSYCVEYGNRIKDVMEDNKAINNSKNTTKTIVKQVQQQTAQQNNTQAQQQGSSNNLPAPQNASAYMTADDYLNEAIVKPDTSQAPKQTGSTNGDITKQVQLFFSVSTKVSSARMTAYNKVFTEYFTIINDILKLNGKPTYSSKAGNADQNNNNQQTSQTAATK</sequence>
<feature type="region of interest" description="Disordered" evidence="1">
    <location>
        <begin position="767"/>
        <end position="790"/>
    </location>
</feature>
<feature type="compositionally biased region" description="Acidic residues" evidence="1">
    <location>
        <begin position="353"/>
        <end position="413"/>
    </location>
</feature>
<organism evidence="2">
    <name type="scientific">Myoviridae sp. ctcyQ27</name>
    <dbReference type="NCBI Taxonomy" id="2825139"/>
    <lineage>
        <taxon>Viruses</taxon>
        <taxon>Duplodnaviria</taxon>
        <taxon>Heunggongvirae</taxon>
        <taxon>Uroviricota</taxon>
        <taxon>Caudoviricetes</taxon>
    </lineage>
</organism>
<feature type="compositionally biased region" description="Polar residues" evidence="1">
    <location>
        <begin position="678"/>
        <end position="688"/>
    </location>
</feature>
<feature type="region of interest" description="Disordered" evidence="1">
    <location>
        <begin position="662"/>
        <end position="688"/>
    </location>
</feature>
<evidence type="ECO:0000256" key="1">
    <source>
        <dbReference type="SAM" id="MobiDB-lite"/>
    </source>
</evidence>
<dbReference type="EMBL" id="BK016080">
    <property type="protein sequence ID" value="DAF93164.1"/>
    <property type="molecule type" value="Genomic_DNA"/>
</dbReference>
<feature type="compositionally biased region" description="Low complexity" evidence="1">
    <location>
        <begin position="771"/>
        <end position="790"/>
    </location>
</feature>